<evidence type="ECO:0000313" key="1">
    <source>
        <dbReference type="EMBL" id="KAI4548564.1"/>
    </source>
</evidence>
<protein>
    <submittedName>
        <fullName evidence="1">Uncharacterized protein</fullName>
    </submittedName>
</protein>
<dbReference type="EMBL" id="JAKZEL010000001">
    <property type="protein sequence ID" value="KAI4548564.1"/>
    <property type="molecule type" value="Genomic_DNA"/>
</dbReference>
<gene>
    <name evidence="1" type="ORF">MG293_000894</name>
</gene>
<evidence type="ECO:0000313" key="2">
    <source>
        <dbReference type="Proteomes" id="UP001214576"/>
    </source>
</evidence>
<reference evidence="1" key="1">
    <citation type="submission" date="2022-03" db="EMBL/GenBank/DDBJ databases">
        <title>Genomic analyses of argali, domestic sheep and their hybrids provide insights into chromosomal evolution, heterosis and genetic basis of agronomic traits.</title>
        <authorList>
            <person name="Li M."/>
        </authorList>
    </citation>
    <scope>NUCLEOTIDE SEQUENCE</scope>
    <source>
        <strain evidence="1">CAU-MHL-2022a</strain>
        <tissue evidence="1">Skin</tissue>
    </source>
</reference>
<keyword evidence="2" id="KW-1185">Reference proteome</keyword>
<accession>A0AAD4UPC8</accession>
<proteinExistence type="predicted"/>
<organism evidence="1 2">
    <name type="scientific">Ovis ammon polii</name>
    <dbReference type="NCBI Taxonomy" id="230172"/>
    <lineage>
        <taxon>Eukaryota</taxon>
        <taxon>Metazoa</taxon>
        <taxon>Chordata</taxon>
        <taxon>Craniata</taxon>
        <taxon>Vertebrata</taxon>
        <taxon>Euteleostomi</taxon>
        <taxon>Mammalia</taxon>
        <taxon>Eutheria</taxon>
        <taxon>Laurasiatheria</taxon>
        <taxon>Artiodactyla</taxon>
        <taxon>Ruminantia</taxon>
        <taxon>Pecora</taxon>
        <taxon>Bovidae</taxon>
        <taxon>Caprinae</taxon>
        <taxon>Ovis</taxon>
    </lineage>
</organism>
<sequence length="118" mass="13425">MRETRVRALGWENSLEKEMAAHSSTIAWKIPWTEEPDICLAQVDNLYAKRKWNANSGISDIMNIMNITTVGMECNVGSSKGLKEKVFVATTNILHGVAYFNFPKRVKEDPYKGLEYNI</sequence>
<dbReference type="AlphaFoldDB" id="A0AAD4UPC8"/>
<comment type="caution">
    <text evidence="1">The sequence shown here is derived from an EMBL/GenBank/DDBJ whole genome shotgun (WGS) entry which is preliminary data.</text>
</comment>
<name>A0AAD4UPC8_OVIAM</name>
<dbReference type="Proteomes" id="UP001214576">
    <property type="component" value="Unassembled WGS sequence"/>
</dbReference>